<accession>U4P5D3</accession>
<evidence type="ECO:0000259" key="6">
    <source>
        <dbReference type="SMART" id="SM00363"/>
    </source>
</evidence>
<dbReference type="InterPro" id="IPR042092">
    <property type="entry name" value="PsdUridine_s_RsuA/RluB/E/F_cat"/>
</dbReference>
<dbReference type="CDD" id="cd02870">
    <property type="entry name" value="PseudoU_synth_RsuA_like"/>
    <property type="match status" value="1"/>
</dbReference>
<dbReference type="InterPro" id="IPR000748">
    <property type="entry name" value="PsdUridine_synth_RsuA/RluB/E/F"/>
</dbReference>
<dbReference type="InterPro" id="IPR020094">
    <property type="entry name" value="TruA/RsuA/RluB/E/F_N"/>
</dbReference>
<dbReference type="InterPro" id="IPR050343">
    <property type="entry name" value="RsuA_PseudoU_synthase"/>
</dbReference>
<dbReference type="NCBIfam" id="TIGR00093">
    <property type="entry name" value="pseudouridine synthase"/>
    <property type="match status" value="1"/>
</dbReference>
<dbReference type="GO" id="GO:0005829">
    <property type="term" value="C:cytosol"/>
    <property type="evidence" value="ECO:0007669"/>
    <property type="project" value="UniProtKB-ARBA"/>
</dbReference>
<protein>
    <recommendedName>
        <fullName evidence="5">Pseudouridine synthase</fullName>
        <ecNumber evidence="5">5.4.99.-</ecNumber>
    </recommendedName>
</protein>
<dbReference type="PANTHER" id="PTHR47683">
    <property type="entry name" value="PSEUDOURIDINE SYNTHASE FAMILY PROTEIN-RELATED"/>
    <property type="match status" value="1"/>
</dbReference>
<feature type="domain" description="RNA-binding S4" evidence="6">
    <location>
        <begin position="3"/>
        <end position="72"/>
    </location>
</feature>
<accession>B2TKZ1</accession>
<dbReference type="CDD" id="cd00165">
    <property type="entry name" value="S4"/>
    <property type="match status" value="1"/>
</dbReference>
<dbReference type="PROSITE" id="PS01149">
    <property type="entry name" value="PSI_RSU"/>
    <property type="match status" value="1"/>
</dbReference>
<dbReference type="Gene3D" id="3.10.290.10">
    <property type="entry name" value="RNA-binding S4 domain"/>
    <property type="match status" value="1"/>
</dbReference>
<sequence length="236" mass="26835">MEERLQKYMASCGVASRRKCEEIILNGEVKVNGVVITELGTRVNPVEDKVEYKGSLITKEENKVYIILNKPEGYITSAKDEKGRKTVLDLVKVNERIYPIGRLDYDSSGLILLTNDGDVYNKIIHPREELNKKYIAVVKGKVSKKDIDIFNKGIDIGGYITAPASLEVLSYANEKSTVEVCIHEGKNRQIRKMCTAINHEVLSLNRVSIGEIQLKYLKKGEWRELTTEELDYIRNL</sequence>
<dbReference type="SMART" id="SM00363">
    <property type="entry name" value="S4"/>
    <property type="match status" value="1"/>
</dbReference>
<evidence type="ECO:0000256" key="4">
    <source>
        <dbReference type="PROSITE-ProRule" id="PRU00182"/>
    </source>
</evidence>
<dbReference type="AlphaFoldDB" id="B2TKZ1"/>
<comment type="similarity">
    <text evidence="1 5">Belongs to the pseudouridine synthase RsuA family.</text>
</comment>
<dbReference type="SUPFAM" id="SSF55174">
    <property type="entry name" value="Alpha-L RNA-binding motif"/>
    <property type="match status" value="1"/>
</dbReference>
<dbReference type="GO" id="GO:0003723">
    <property type="term" value="F:RNA binding"/>
    <property type="evidence" value="ECO:0007669"/>
    <property type="project" value="UniProtKB-KW"/>
</dbReference>
<keyword evidence="2 4" id="KW-0694">RNA-binding</keyword>
<evidence type="ECO:0000256" key="2">
    <source>
        <dbReference type="ARBA" id="ARBA00022884"/>
    </source>
</evidence>
<dbReference type="EMBL" id="CP001056">
    <property type="protein sequence ID" value="ACD23179.1"/>
    <property type="molecule type" value="Genomic_DNA"/>
</dbReference>
<dbReference type="EC" id="5.4.99.-" evidence="5"/>
<dbReference type="InterPro" id="IPR020103">
    <property type="entry name" value="PsdUridine_synth_cat_dom_sf"/>
</dbReference>
<dbReference type="PROSITE" id="PS50889">
    <property type="entry name" value="S4"/>
    <property type="match status" value="1"/>
</dbReference>
<dbReference type="KEGG" id="cbk:CLL_A1677"/>
<evidence type="ECO:0000256" key="1">
    <source>
        <dbReference type="ARBA" id="ARBA00008348"/>
    </source>
</evidence>
<dbReference type="Gene3D" id="3.30.70.1560">
    <property type="entry name" value="Alpha-L RNA-binding motif"/>
    <property type="match status" value="1"/>
</dbReference>
<dbReference type="PANTHER" id="PTHR47683:SF2">
    <property type="entry name" value="RNA-BINDING S4 DOMAIN-CONTAINING PROTEIN"/>
    <property type="match status" value="1"/>
</dbReference>
<dbReference type="SUPFAM" id="SSF55120">
    <property type="entry name" value="Pseudouridine synthase"/>
    <property type="match status" value="1"/>
</dbReference>
<reference evidence="7" key="1">
    <citation type="submission" date="2009-06" db="EMBL/GenBank/DDBJ databases">
        <authorList>
            <consortium name="US DOE Joint Genome Institute (JGI-PGF)"/>
            <person name="Lucas S."/>
            <person name="Copeland A."/>
            <person name="Lapidus A."/>
            <person name="Glavina del Rio T."/>
            <person name="Dalin E."/>
            <person name="Tice H."/>
            <person name="Bruce D."/>
            <person name="Goodwin L."/>
            <person name="Pitluck S."/>
            <person name="Kyrpides N."/>
            <person name="Mavromatis K."/>
            <person name="Ivanova N."/>
            <person name="Saunders E."/>
            <person name="Brettin T."/>
            <person name="Detter J.C."/>
            <person name="Han C."/>
            <person name="Larimer F."/>
            <person name="Land M."/>
            <person name="Hauser L."/>
            <person name="Markowitz V."/>
            <person name="Cheng J.-F."/>
            <person name="Hugenholtz P."/>
            <person name="Woyke T."/>
            <person name="Wu D."/>
            <person name="Gronow S."/>
            <person name="Klenk H.-P."/>
            <person name="Eisen J.A."/>
        </authorList>
    </citation>
    <scope>NUCLEOTIDE SEQUENCE</scope>
    <source>
        <strain evidence="7">Eklund 17B</strain>
    </source>
</reference>
<organism evidence="7">
    <name type="scientific">Clostridium botulinum (strain Eklund 17B / Type B)</name>
    <dbReference type="NCBI Taxonomy" id="935198"/>
    <lineage>
        <taxon>Bacteria</taxon>
        <taxon>Bacillati</taxon>
        <taxon>Bacillota</taxon>
        <taxon>Clostridia</taxon>
        <taxon>Eubacteriales</taxon>
        <taxon>Clostridiaceae</taxon>
        <taxon>Clostridium</taxon>
    </lineage>
</organism>
<dbReference type="InterPro" id="IPR002942">
    <property type="entry name" value="S4_RNA-bd"/>
</dbReference>
<dbReference type="GO" id="GO:0000455">
    <property type="term" value="P:enzyme-directed rRNA pseudouridine synthesis"/>
    <property type="evidence" value="ECO:0007669"/>
    <property type="project" value="UniProtKB-ARBA"/>
</dbReference>
<name>B2TKZ1_CLOBB</name>
<evidence type="ECO:0000313" key="7">
    <source>
        <dbReference type="EMBL" id="ACD23179.1"/>
    </source>
</evidence>
<proteinExistence type="inferred from homology"/>
<evidence type="ECO:0000256" key="5">
    <source>
        <dbReference type="RuleBase" id="RU003887"/>
    </source>
</evidence>
<dbReference type="InterPro" id="IPR018496">
    <property type="entry name" value="PsdUridine_synth_RsuA/RluB_CS"/>
</dbReference>
<reference evidence="7" key="2">
    <citation type="submission" date="2009-08" db="EMBL/GenBank/DDBJ databases">
        <authorList>
            <person name="Shrivastava S."/>
            <person name="Brinkac L.M."/>
            <person name="Dodson R.J."/>
            <person name="Harkins D.M."/>
            <person name="Durkin A.S."/>
            <person name="Sutton G."/>
        </authorList>
    </citation>
    <scope>NUCLEOTIDE SEQUENCE</scope>
    <source>
        <strain evidence="7">Eklund 17B</strain>
    </source>
</reference>
<dbReference type="Pfam" id="PF01479">
    <property type="entry name" value="S4"/>
    <property type="match status" value="1"/>
</dbReference>
<dbReference type="FunFam" id="3.10.290.10:FF:000003">
    <property type="entry name" value="Pseudouridine synthase"/>
    <property type="match status" value="1"/>
</dbReference>
<dbReference type="Gene3D" id="3.30.70.580">
    <property type="entry name" value="Pseudouridine synthase I, catalytic domain, N-terminal subdomain"/>
    <property type="match status" value="1"/>
</dbReference>
<dbReference type="HOGENOM" id="CLU_024979_1_2_9"/>
<dbReference type="GO" id="GO:0120159">
    <property type="term" value="F:rRNA pseudouridine synthase activity"/>
    <property type="evidence" value="ECO:0007669"/>
    <property type="project" value="UniProtKB-ARBA"/>
</dbReference>
<evidence type="ECO:0000256" key="3">
    <source>
        <dbReference type="ARBA" id="ARBA00023235"/>
    </source>
</evidence>
<gene>
    <name evidence="7" type="primary">rluB</name>
    <name evidence="7" type="ordered locus">CLL_A1677</name>
</gene>
<dbReference type="PATRIC" id="fig|935198.13.peg.1624"/>
<keyword evidence="3 5" id="KW-0413">Isomerase</keyword>
<dbReference type="FunFam" id="3.30.70.1560:FF:000001">
    <property type="entry name" value="Pseudouridine synthase"/>
    <property type="match status" value="1"/>
</dbReference>
<dbReference type="InterPro" id="IPR036986">
    <property type="entry name" value="S4_RNA-bd_sf"/>
</dbReference>
<dbReference type="Pfam" id="PF00849">
    <property type="entry name" value="PseudoU_synth_2"/>
    <property type="match status" value="1"/>
</dbReference>
<dbReference type="InterPro" id="IPR006145">
    <property type="entry name" value="PsdUridine_synth_RsuA/RluA"/>
</dbReference>